<evidence type="ECO:0000313" key="2">
    <source>
        <dbReference type="EMBL" id="OGD82947.1"/>
    </source>
</evidence>
<proteinExistence type="predicted"/>
<name>A0A1F5FTL6_9BACT</name>
<evidence type="ECO:0000256" key="1">
    <source>
        <dbReference type="SAM" id="Phobius"/>
    </source>
</evidence>
<protein>
    <submittedName>
        <fullName evidence="2">Uncharacterized protein</fullName>
    </submittedName>
</protein>
<reference evidence="2 3" key="1">
    <citation type="journal article" date="2016" name="Nat. Commun.">
        <title>Thousands of microbial genomes shed light on interconnected biogeochemical processes in an aquifer system.</title>
        <authorList>
            <person name="Anantharaman K."/>
            <person name="Brown C.T."/>
            <person name="Hug L.A."/>
            <person name="Sharon I."/>
            <person name="Castelle C.J."/>
            <person name="Probst A.J."/>
            <person name="Thomas B.C."/>
            <person name="Singh A."/>
            <person name="Wilkins M.J."/>
            <person name="Karaoz U."/>
            <person name="Brodie E.L."/>
            <person name="Williams K.H."/>
            <person name="Hubbard S.S."/>
            <person name="Banfield J.F."/>
        </authorList>
    </citation>
    <scope>NUCLEOTIDE SEQUENCE [LARGE SCALE GENOMIC DNA]</scope>
</reference>
<organism evidence="2 3">
    <name type="scientific">Candidatus Collierbacteria bacterium RIFOXYD1_FULL_40_9</name>
    <dbReference type="NCBI Taxonomy" id="1817731"/>
    <lineage>
        <taxon>Bacteria</taxon>
        <taxon>Candidatus Collieribacteriota</taxon>
    </lineage>
</organism>
<keyword evidence="1" id="KW-0812">Transmembrane</keyword>
<sequence length="89" mass="9683">MSPLQTGIGIAALICSMITSAFVFYHLGRKSTFKISIFVPYYFLFSALITLLFGIGLENQDQNALAVVLGNVAVIFISYVLGKSKTQSL</sequence>
<dbReference type="EMBL" id="MFAQ01000035">
    <property type="protein sequence ID" value="OGD82947.1"/>
    <property type="molecule type" value="Genomic_DNA"/>
</dbReference>
<dbReference type="Proteomes" id="UP000179237">
    <property type="component" value="Unassembled WGS sequence"/>
</dbReference>
<evidence type="ECO:0000313" key="3">
    <source>
        <dbReference type="Proteomes" id="UP000179237"/>
    </source>
</evidence>
<accession>A0A1F5FTL6</accession>
<keyword evidence="1" id="KW-0472">Membrane</keyword>
<keyword evidence="1" id="KW-1133">Transmembrane helix</keyword>
<feature type="transmembrane region" description="Helical" evidence="1">
    <location>
        <begin position="63"/>
        <end position="82"/>
    </location>
</feature>
<gene>
    <name evidence="2" type="ORF">A2572_03705</name>
</gene>
<feature type="transmembrane region" description="Helical" evidence="1">
    <location>
        <begin position="6"/>
        <end position="27"/>
    </location>
</feature>
<feature type="transmembrane region" description="Helical" evidence="1">
    <location>
        <begin position="39"/>
        <end position="57"/>
    </location>
</feature>
<dbReference type="AlphaFoldDB" id="A0A1F5FTL6"/>
<comment type="caution">
    <text evidence="2">The sequence shown here is derived from an EMBL/GenBank/DDBJ whole genome shotgun (WGS) entry which is preliminary data.</text>
</comment>